<dbReference type="AlphaFoldDB" id="A0AAW0I0B8"/>
<gene>
    <name evidence="1" type="ORF">U0070_010912</name>
</gene>
<dbReference type="Proteomes" id="UP001488838">
    <property type="component" value="Unassembled WGS sequence"/>
</dbReference>
<feature type="non-terminal residue" evidence="1">
    <location>
        <position position="1"/>
    </location>
</feature>
<dbReference type="EMBL" id="JBBHLL010000264">
    <property type="protein sequence ID" value="KAK7807697.1"/>
    <property type="molecule type" value="Genomic_DNA"/>
</dbReference>
<evidence type="ECO:0000313" key="1">
    <source>
        <dbReference type="EMBL" id="KAK7807697.1"/>
    </source>
</evidence>
<feature type="non-terminal residue" evidence="1">
    <location>
        <position position="356"/>
    </location>
</feature>
<organism evidence="1 2">
    <name type="scientific">Myodes glareolus</name>
    <name type="common">Bank vole</name>
    <name type="synonym">Clethrionomys glareolus</name>
    <dbReference type="NCBI Taxonomy" id="447135"/>
    <lineage>
        <taxon>Eukaryota</taxon>
        <taxon>Metazoa</taxon>
        <taxon>Chordata</taxon>
        <taxon>Craniata</taxon>
        <taxon>Vertebrata</taxon>
        <taxon>Euteleostomi</taxon>
        <taxon>Mammalia</taxon>
        <taxon>Eutheria</taxon>
        <taxon>Euarchontoglires</taxon>
        <taxon>Glires</taxon>
        <taxon>Rodentia</taxon>
        <taxon>Myomorpha</taxon>
        <taxon>Muroidea</taxon>
        <taxon>Cricetidae</taxon>
        <taxon>Arvicolinae</taxon>
        <taxon>Myodes</taxon>
    </lineage>
</organism>
<name>A0AAW0I0B8_MYOGA</name>
<accession>A0AAW0I0B8</accession>
<evidence type="ECO:0000313" key="2">
    <source>
        <dbReference type="Proteomes" id="UP001488838"/>
    </source>
</evidence>
<comment type="caution">
    <text evidence="1">The sequence shown here is derived from an EMBL/GenBank/DDBJ whole genome shotgun (WGS) entry which is preliminary data.</text>
</comment>
<sequence length="356" mass="39845">AEKNQDNRRLENFRLLLIQKISRFIGRNEKKWSGEERKKTESLNHENKMSKKRNGINIVTATSGSLEFFSHQSAYTPATCHLLPAAVGSAATAAAAAAATATVDRTLLLLLLLLLLLTLLHSCESRTLALVSSEKCEGKGLQHKGEDQSLGCYSPSGWPGDKQKDQGKSAKLQPWEVFSLNKALNDNTNDVMKMEFLPHQTPINDQRPKLRMHINGIVIDILIDTIADDMEMISGKKVGISVTTEDYGKLNPMVYIYDPPKNLDRLGFGVLFVSDCHFYRGPLFAPGLEMRFCGRVCKDLGMKNNYNIVLGSQANRGEASRLSTRLRKRVLGCPEWTRHDKMLPFTDRALKKAKLE</sequence>
<proteinExistence type="predicted"/>
<keyword evidence="2" id="KW-1185">Reference proteome</keyword>
<protein>
    <submittedName>
        <fullName evidence="1">Uncharacterized protein</fullName>
    </submittedName>
</protein>
<reference evidence="1 2" key="1">
    <citation type="journal article" date="2023" name="bioRxiv">
        <title>Conserved and derived expression patterns and positive selection on dental genes reveal complex evolutionary context of ever-growing rodent molars.</title>
        <authorList>
            <person name="Calamari Z.T."/>
            <person name="Song A."/>
            <person name="Cohen E."/>
            <person name="Akter M."/>
            <person name="Roy R.D."/>
            <person name="Hallikas O."/>
            <person name="Christensen M.M."/>
            <person name="Li P."/>
            <person name="Marangoni P."/>
            <person name="Jernvall J."/>
            <person name="Klein O.D."/>
        </authorList>
    </citation>
    <scope>NUCLEOTIDE SEQUENCE [LARGE SCALE GENOMIC DNA]</scope>
    <source>
        <strain evidence="1">V071</strain>
    </source>
</reference>